<dbReference type="PANTHER" id="PTHR43397">
    <property type="entry name" value="ERGOTHIONEINE BIOSYNTHESIS PROTEIN 1"/>
    <property type="match status" value="1"/>
</dbReference>
<name>A0A9Q0NG27_9DIPT</name>
<evidence type="ECO:0000256" key="2">
    <source>
        <dbReference type="ARBA" id="ARBA00022679"/>
    </source>
</evidence>
<evidence type="ECO:0000313" key="4">
    <source>
        <dbReference type="EMBL" id="KAJ6648871.1"/>
    </source>
</evidence>
<organism evidence="4 5">
    <name type="scientific">Pseudolycoriella hygida</name>
    <dbReference type="NCBI Taxonomy" id="35572"/>
    <lineage>
        <taxon>Eukaryota</taxon>
        <taxon>Metazoa</taxon>
        <taxon>Ecdysozoa</taxon>
        <taxon>Arthropoda</taxon>
        <taxon>Hexapoda</taxon>
        <taxon>Insecta</taxon>
        <taxon>Pterygota</taxon>
        <taxon>Neoptera</taxon>
        <taxon>Endopterygota</taxon>
        <taxon>Diptera</taxon>
        <taxon>Nematocera</taxon>
        <taxon>Sciaroidea</taxon>
        <taxon>Sciaridae</taxon>
        <taxon>Pseudolycoriella</taxon>
    </lineage>
</organism>
<keyword evidence="1" id="KW-0489">Methyltransferase</keyword>
<dbReference type="AlphaFoldDB" id="A0A9Q0NG27"/>
<dbReference type="PANTHER" id="PTHR43397:SF1">
    <property type="entry name" value="ERGOTHIONEINE BIOSYNTHESIS PROTEIN 1"/>
    <property type="match status" value="1"/>
</dbReference>
<dbReference type="OrthoDB" id="4190at2759"/>
<dbReference type="InterPro" id="IPR017804">
    <property type="entry name" value="MeTrfase_EgtD-like"/>
</dbReference>
<proteinExistence type="predicted"/>
<feature type="domain" description="Histidine-specific methyltransferase SAM-dependent" evidence="3">
    <location>
        <begin position="189"/>
        <end position="294"/>
    </location>
</feature>
<dbReference type="EMBL" id="WJQU01000001">
    <property type="protein sequence ID" value="KAJ6648871.1"/>
    <property type="molecule type" value="Genomic_DNA"/>
</dbReference>
<reference evidence="4" key="1">
    <citation type="submission" date="2022-07" db="EMBL/GenBank/DDBJ databases">
        <authorList>
            <person name="Trinca V."/>
            <person name="Uliana J.V.C."/>
            <person name="Torres T.T."/>
            <person name="Ward R.J."/>
            <person name="Monesi N."/>
        </authorList>
    </citation>
    <scope>NUCLEOTIDE SEQUENCE</scope>
    <source>
        <strain evidence="4">HSMRA1968</strain>
        <tissue evidence="4">Whole embryos</tissue>
    </source>
</reference>
<sequence>MTNGLHNFRIIDISSDDSLTECTTNGGNAPKEDAVNGSHTVDMILASLNQPKGRKSIPTFLLYDELGLQLFDEITRLEEYYLTNAERTILLEHADELASRVNDRTIIVELGSGSLTKTQLIPRAMECHKKFVTYYALDLNRNELERSLSSLGDQFNYVKLIGLLGTYEQAIPWLKQHFCGVSSEAVCSPGITNKFILNGLSHVNKILDEPIFNMDDFLYHSTYQENYGRHVAHFRAKRPLNLEYHKCNTSTIKIPVDQGELIHLEFSHKYNVSEIGLILEAADLDLVQTWSDSKFLY</sequence>
<dbReference type="PIRSF" id="PIRSF018005">
    <property type="entry name" value="UCP018005"/>
    <property type="match status" value="1"/>
</dbReference>
<keyword evidence="5" id="KW-1185">Reference proteome</keyword>
<dbReference type="Pfam" id="PF10017">
    <property type="entry name" value="Methyltransf_33"/>
    <property type="match status" value="2"/>
</dbReference>
<evidence type="ECO:0000259" key="3">
    <source>
        <dbReference type="Pfam" id="PF10017"/>
    </source>
</evidence>
<protein>
    <submittedName>
        <fullName evidence="4">Ergothioneine biosynthesis protein 1</fullName>
    </submittedName>
</protein>
<feature type="domain" description="Histidine-specific methyltransferase SAM-dependent" evidence="3">
    <location>
        <begin position="44"/>
        <end position="177"/>
    </location>
</feature>
<dbReference type="Proteomes" id="UP001151699">
    <property type="component" value="Chromosome A"/>
</dbReference>
<accession>A0A9Q0NG27</accession>
<dbReference type="GO" id="GO:0008168">
    <property type="term" value="F:methyltransferase activity"/>
    <property type="evidence" value="ECO:0007669"/>
    <property type="project" value="UniProtKB-KW"/>
</dbReference>
<keyword evidence="2" id="KW-0808">Transferase</keyword>
<dbReference type="GO" id="GO:0032259">
    <property type="term" value="P:methylation"/>
    <property type="evidence" value="ECO:0007669"/>
    <property type="project" value="UniProtKB-KW"/>
</dbReference>
<gene>
    <name evidence="4" type="primary">egt-1</name>
    <name evidence="4" type="ORF">Bhyg_04103</name>
</gene>
<dbReference type="InterPro" id="IPR029063">
    <property type="entry name" value="SAM-dependent_MTases_sf"/>
</dbReference>
<dbReference type="InterPro" id="IPR019257">
    <property type="entry name" value="MeTrfase_dom"/>
</dbReference>
<feature type="non-terminal residue" evidence="4">
    <location>
        <position position="1"/>
    </location>
</feature>
<dbReference type="Gene3D" id="3.40.50.150">
    <property type="entry name" value="Vaccinia Virus protein VP39"/>
    <property type="match status" value="1"/>
</dbReference>
<dbReference type="InterPro" id="IPR051128">
    <property type="entry name" value="EgtD_Methyltrsf_superfamily"/>
</dbReference>
<comment type="caution">
    <text evidence="4">The sequence shown here is derived from an EMBL/GenBank/DDBJ whole genome shotgun (WGS) entry which is preliminary data.</text>
</comment>
<evidence type="ECO:0000256" key="1">
    <source>
        <dbReference type="ARBA" id="ARBA00022603"/>
    </source>
</evidence>
<evidence type="ECO:0000313" key="5">
    <source>
        <dbReference type="Proteomes" id="UP001151699"/>
    </source>
</evidence>